<dbReference type="GO" id="GO:0015074">
    <property type="term" value="P:DNA integration"/>
    <property type="evidence" value="ECO:0007669"/>
    <property type="project" value="InterPro"/>
</dbReference>
<sequence length="382" mass="43539">MTNRRKRHTPEQVVRKLGQADRLLADGADVAAVCRELGVSEQTYYRWRNQYGGLKADDAKRLKELEKQNATLKRLLAEAELEKAALKELAGGKLLGPGRRRAAVAHLIRALRVSERMACRLAGLSRSAYRRPLHRETAADPDRALRDWLRAYAKQHPRWGYRRAYHDARAEGWTVNHKKIQRLWREEGLRVPQRRRRKRVGASTADAPSASAPNLVWAVDFQFDSDERGRPIKICSIVDEHTRECIGGLVDRSITATKLTDHLEALVAVRGAPATLRCDNGPELISEAMAHWAGTRTGLSYIPPGSPWRNGYIESFNSRIRDECLNINTFYSLLHARVVISDWKTEYNHDRRHSSLGYLAPADYARQCTHQMETDDSHNVRT</sequence>
<keyword evidence="2" id="KW-0175">Coiled coil</keyword>
<feature type="coiled-coil region" evidence="2">
    <location>
        <begin position="55"/>
        <end position="89"/>
    </location>
</feature>
<dbReference type="OrthoDB" id="52928at2"/>
<accession>A0A255EPV5</accession>
<proteinExistence type="predicted"/>
<comment type="caution">
    <text evidence="4">The sequence shown here is derived from an EMBL/GenBank/DDBJ whole genome shotgun (WGS) entry which is preliminary data.</text>
</comment>
<dbReference type="InterPro" id="IPR025948">
    <property type="entry name" value="HTH-like_dom"/>
</dbReference>
<dbReference type="InterPro" id="IPR012337">
    <property type="entry name" value="RNaseH-like_sf"/>
</dbReference>
<dbReference type="Pfam" id="PF13276">
    <property type="entry name" value="HTH_21"/>
    <property type="match status" value="1"/>
</dbReference>
<dbReference type="GO" id="GO:0006313">
    <property type="term" value="P:DNA transposition"/>
    <property type="evidence" value="ECO:0007669"/>
    <property type="project" value="InterPro"/>
</dbReference>
<dbReference type="InterPro" id="IPR036397">
    <property type="entry name" value="RNaseH_sf"/>
</dbReference>
<dbReference type="Proteomes" id="UP000216300">
    <property type="component" value="Unassembled WGS sequence"/>
</dbReference>
<evidence type="ECO:0000259" key="3">
    <source>
        <dbReference type="PROSITE" id="PS50994"/>
    </source>
</evidence>
<keyword evidence="5" id="KW-1185">Reference proteome</keyword>
<dbReference type="NCBIfam" id="NF033516">
    <property type="entry name" value="transpos_IS3"/>
    <property type="match status" value="1"/>
</dbReference>
<protein>
    <submittedName>
        <fullName evidence="4">IS3 family transposase</fullName>
    </submittedName>
</protein>
<dbReference type="PANTHER" id="PTHR47515">
    <property type="entry name" value="LOW CALCIUM RESPONSE LOCUS PROTEIN T"/>
    <property type="match status" value="1"/>
</dbReference>
<organism evidence="4 5">
    <name type="scientific">Parenemella sanctibonifatiensis</name>
    <dbReference type="NCBI Taxonomy" id="2016505"/>
    <lineage>
        <taxon>Bacteria</taxon>
        <taxon>Bacillati</taxon>
        <taxon>Actinomycetota</taxon>
        <taxon>Actinomycetes</taxon>
        <taxon>Propionibacteriales</taxon>
        <taxon>Propionibacteriaceae</taxon>
        <taxon>Parenemella</taxon>
    </lineage>
</organism>
<feature type="domain" description="Integrase catalytic" evidence="3">
    <location>
        <begin position="209"/>
        <end position="369"/>
    </location>
</feature>
<dbReference type="Pfam" id="PF00665">
    <property type="entry name" value="rve"/>
    <property type="match status" value="1"/>
</dbReference>
<dbReference type="Pfam" id="PF01527">
    <property type="entry name" value="HTH_Tnp_1"/>
    <property type="match status" value="1"/>
</dbReference>
<dbReference type="Gene3D" id="1.10.10.60">
    <property type="entry name" value="Homeodomain-like"/>
    <property type="match status" value="1"/>
</dbReference>
<evidence type="ECO:0000313" key="4">
    <source>
        <dbReference type="EMBL" id="OYN91625.1"/>
    </source>
</evidence>
<name>A0A255EPV5_9ACTN</name>
<dbReference type="Gene3D" id="3.30.420.10">
    <property type="entry name" value="Ribonuclease H-like superfamily/Ribonuclease H"/>
    <property type="match status" value="1"/>
</dbReference>
<dbReference type="InterPro" id="IPR002514">
    <property type="entry name" value="Transposase_8"/>
</dbReference>
<reference evidence="4 5" key="1">
    <citation type="submission" date="2017-07" db="EMBL/GenBank/DDBJ databases">
        <title>Draft whole genome sequences of clinical Proprionibacteriaceae strains.</title>
        <authorList>
            <person name="Bernier A.-M."/>
            <person name="Bernard K."/>
            <person name="Domingo M.-C."/>
        </authorList>
    </citation>
    <scope>NUCLEOTIDE SEQUENCE [LARGE SCALE GENOMIC DNA]</scope>
    <source>
        <strain evidence="4 5">NML 150081</strain>
    </source>
</reference>
<evidence type="ECO:0000313" key="5">
    <source>
        <dbReference type="Proteomes" id="UP000216300"/>
    </source>
</evidence>
<dbReference type="Pfam" id="PF13683">
    <property type="entry name" value="rve_3"/>
    <property type="match status" value="1"/>
</dbReference>
<dbReference type="InterPro" id="IPR001584">
    <property type="entry name" value="Integrase_cat-core"/>
</dbReference>
<dbReference type="SUPFAM" id="SSF46689">
    <property type="entry name" value="Homeodomain-like"/>
    <property type="match status" value="1"/>
</dbReference>
<dbReference type="GO" id="GO:0004803">
    <property type="term" value="F:transposase activity"/>
    <property type="evidence" value="ECO:0007669"/>
    <property type="project" value="InterPro"/>
</dbReference>
<dbReference type="EMBL" id="NMVJ01000003">
    <property type="protein sequence ID" value="OYN91625.1"/>
    <property type="molecule type" value="Genomic_DNA"/>
</dbReference>
<evidence type="ECO:0000256" key="2">
    <source>
        <dbReference type="SAM" id="Coils"/>
    </source>
</evidence>
<dbReference type="AlphaFoldDB" id="A0A255EPV5"/>
<dbReference type="PANTHER" id="PTHR47515:SF1">
    <property type="entry name" value="BLR2054 PROTEIN"/>
    <property type="match status" value="1"/>
</dbReference>
<dbReference type="InterPro" id="IPR048020">
    <property type="entry name" value="Transpos_IS3"/>
</dbReference>
<dbReference type="InterPro" id="IPR009057">
    <property type="entry name" value="Homeodomain-like_sf"/>
</dbReference>
<evidence type="ECO:0000256" key="1">
    <source>
        <dbReference type="ARBA" id="ARBA00002286"/>
    </source>
</evidence>
<dbReference type="PROSITE" id="PS50994">
    <property type="entry name" value="INTEGRASE"/>
    <property type="match status" value="1"/>
</dbReference>
<gene>
    <name evidence="4" type="ORF">CGZ91_04620</name>
</gene>
<dbReference type="GO" id="GO:0003677">
    <property type="term" value="F:DNA binding"/>
    <property type="evidence" value="ECO:0007669"/>
    <property type="project" value="InterPro"/>
</dbReference>
<comment type="function">
    <text evidence="1">Involved in the transposition of the insertion sequence.</text>
</comment>
<dbReference type="SUPFAM" id="SSF53098">
    <property type="entry name" value="Ribonuclease H-like"/>
    <property type="match status" value="1"/>
</dbReference>